<evidence type="ECO:0000313" key="1">
    <source>
        <dbReference type="EMBL" id="JAD64775.1"/>
    </source>
</evidence>
<dbReference type="AlphaFoldDB" id="A0A0A9BUC9"/>
<name>A0A0A9BUC9_ARUDO</name>
<sequence>MASLARAISMPAGAWATSASPTLCCPALEAAVRAAGHTATAGPAAGFVGLSVRRSIDARRGSGWVE</sequence>
<dbReference type="EMBL" id="GBRH01233120">
    <property type="protein sequence ID" value="JAD64775.1"/>
    <property type="molecule type" value="Transcribed_RNA"/>
</dbReference>
<reference evidence="1" key="1">
    <citation type="submission" date="2014-09" db="EMBL/GenBank/DDBJ databases">
        <authorList>
            <person name="Magalhaes I.L.F."/>
            <person name="Oliveira U."/>
            <person name="Santos F.R."/>
            <person name="Vidigal T.H.D.A."/>
            <person name="Brescovit A.D."/>
            <person name="Santos A.J."/>
        </authorList>
    </citation>
    <scope>NUCLEOTIDE SEQUENCE</scope>
    <source>
        <tissue evidence="1">Shoot tissue taken approximately 20 cm above the soil surface</tissue>
    </source>
</reference>
<reference evidence="1" key="2">
    <citation type="journal article" date="2015" name="Data Brief">
        <title>Shoot transcriptome of the giant reed, Arundo donax.</title>
        <authorList>
            <person name="Barrero R.A."/>
            <person name="Guerrero F.D."/>
            <person name="Moolhuijzen P."/>
            <person name="Goolsby J.A."/>
            <person name="Tidwell J."/>
            <person name="Bellgard S.E."/>
            <person name="Bellgard M.I."/>
        </authorList>
    </citation>
    <scope>NUCLEOTIDE SEQUENCE</scope>
    <source>
        <tissue evidence="1">Shoot tissue taken approximately 20 cm above the soil surface</tissue>
    </source>
</reference>
<accession>A0A0A9BUC9</accession>
<protein>
    <submittedName>
        <fullName evidence="1">Uncharacterized protein</fullName>
    </submittedName>
</protein>
<organism evidence="1">
    <name type="scientific">Arundo donax</name>
    <name type="common">Giant reed</name>
    <name type="synonym">Donax arundinaceus</name>
    <dbReference type="NCBI Taxonomy" id="35708"/>
    <lineage>
        <taxon>Eukaryota</taxon>
        <taxon>Viridiplantae</taxon>
        <taxon>Streptophyta</taxon>
        <taxon>Embryophyta</taxon>
        <taxon>Tracheophyta</taxon>
        <taxon>Spermatophyta</taxon>
        <taxon>Magnoliopsida</taxon>
        <taxon>Liliopsida</taxon>
        <taxon>Poales</taxon>
        <taxon>Poaceae</taxon>
        <taxon>PACMAD clade</taxon>
        <taxon>Arundinoideae</taxon>
        <taxon>Arundineae</taxon>
        <taxon>Arundo</taxon>
    </lineage>
</organism>
<proteinExistence type="predicted"/>